<dbReference type="GO" id="GO:0008289">
    <property type="term" value="F:lipid binding"/>
    <property type="evidence" value="ECO:0007669"/>
    <property type="project" value="InterPro"/>
</dbReference>
<name>A0A151Y2A1_9GAMM</name>
<proteinExistence type="predicted"/>
<organism evidence="3 4">
    <name type="scientific">Acinetobacter pragensis</name>
    <dbReference type="NCBI Taxonomy" id="1806892"/>
    <lineage>
        <taxon>Bacteria</taxon>
        <taxon>Pseudomonadati</taxon>
        <taxon>Pseudomonadota</taxon>
        <taxon>Gammaproteobacteria</taxon>
        <taxon>Moraxellales</taxon>
        <taxon>Moraxellaceae</taxon>
        <taxon>Acinetobacter</taxon>
    </lineage>
</organism>
<dbReference type="PANTHER" id="PTHR19308">
    <property type="entry name" value="PHOSPHATIDYLCHOLINE TRANSFER PROTEIN"/>
    <property type="match status" value="1"/>
</dbReference>
<dbReference type="AlphaFoldDB" id="A0A151Y2A1"/>
<reference evidence="3 4" key="1">
    <citation type="submission" date="2016-03" db="EMBL/GenBank/DDBJ databases">
        <title>Acinetobacter genomospecies 28 strain ANC 4149.</title>
        <authorList>
            <person name="Radolfova-Krizova L."/>
            <person name="Nemec A."/>
        </authorList>
    </citation>
    <scope>NUCLEOTIDE SEQUENCE [LARGE SCALE GENOMIC DNA]</scope>
    <source>
        <strain evidence="3 4">ANC 4149</strain>
    </source>
</reference>
<dbReference type="InterPro" id="IPR051213">
    <property type="entry name" value="START_lipid_transfer"/>
</dbReference>
<evidence type="ECO:0000259" key="2">
    <source>
        <dbReference type="Pfam" id="PF01852"/>
    </source>
</evidence>
<dbReference type="PANTHER" id="PTHR19308:SF14">
    <property type="entry name" value="START DOMAIN-CONTAINING PROTEIN"/>
    <property type="match status" value="1"/>
</dbReference>
<protein>
    <recommendedName>
        <fullName evidence="2">START domain-containing protein</fullName>
    </recommendedName>
</protein>
<feature type="domain" description="START" evidence="2">
    <location>
        <begin position="30"/>
        <end position="203"/>
    </location>
</feature>
<dbReference type="InterPro" id="IPR023393">
    <property type="entry name" value="START-like_dom_sf"/>
</dbReference>
<dbReference type="Pfam" id="PF01852">
    <property type="entry name" value="START"/>
    <property type="match status" value="1"/>
</dbReference>
<sequence length="214" mass="24001">MKKVICMACAAALSVSVQALPAGSPKLSINKNNIKVWTYQDSQNPVMMYKAETILNVPIEQAVALILNVDHAVDWVPFLGKMKLLSRDDKKGEFQLYMVLDFPFPLKDRDLIVQGKMAKDAQGIITIQNKALKKGYPLNSSYVRLTSYEGDWAFQKLGPQKVKVSTYGYANPEGSIPLSVTNMFVQQQPYQMLQKMKTELEKSKALAVLPEILK</sequence>
<dbReference type="InterPro" id="IPR028347">
    <property type="entry name" value="START_dom_prot"/>
</dbReference>
<feature type="signal peptide" evidence="1">
    <location>
        <begin position="1"/>
        <end position="19"/>
    </location>
</feature>
<gene>
    <name evidence="3" type="ORF">AZH43_11595</name>
</gene>
<evidence type="ECO:0000256" key="1">
    <source>
        <dbReference type="SAM" id="SignalP"/>
    </source>
</evidence>
<dbReference type="PIRSF" id="PIRSF039033">
    <property type="entry name" value="START_dom"/>
    <property type="match status" value="1"/>
</dbReference>
<evidence type="ECO:0000313" key="4">
    <source>
        <dbReference type="Proteomes" id="UP000076276"/>
    </source>
</evidence>
<dbReference type="GO" id="GO:0005737">
    <property type="term" value="C:cytoplasm"/>
    <property type="evidence" value="ECO:0007669"/>
    <property type="project" value="UniProtKB-ARBA"/>
</dbReference>
<dbReference type="EMBL" id="LUAW01000019">
    <property type="protein sequence ID" value="KYQ72164.1"/>
    <property type="molecule type" value="Genomic_DNA"/>
</dbReference>
<keyword evidence="4" id="KW-1185">Reference proteome</keyword>
<dbReference type="STRING" id="1806892.AZH43_11595"/>
<comment type="caution">
    <text evidence="3">The sequence shown here is derived from an EMBL/GenBank/DDBJ whole genome shotgun (WGS) entry which is preliminary data.</text>
</comment>
<accession>A0A151Y2A1</accession>
<dbReference type="RefSeq" id="WP_067668639.1">
    <property type="nucleotide sequence ID" value="NZ_CBCSIK010000014.1"/>
</dbReference>
<dbReference type="Gene3D" id="3.30.530.20">
    <property type="match status" value="1"/>
</dbReference>
<dbReference type="Proteomes" id="UP000076276">
    <property type="component" value="Unassembled WGS sequence"/>
</dbReference>
<keyword evidence="1" id="KW-0732">Signal</keyword>
<dbReference type="InterPro" id="IPR002913">
    <property type="entry name" value="START_lipid-bd_dom"/>
</dbReference>
<evidence type="ECO:0000313" key="3">
    <source>
        <dbReference type="EMBL" id="KYQ72164.1"/>
    </source>
</evidence>
<dbReference type="OrthoDB" id="5734556at2"/>
<dbReference type="SUPFAM" id="SSF55961">
    <property type="entry name" value="Bet v1-like"/>
    <property type="match status" value="1"/>
</dbReference>
<feature type="chain" id="PRO_5007592189" description="START domain-containing protein" evidence="1">
    <location>
        <begin position="20"/>
        <end position="214"/>
    </location>
</feature>